<keyword evidence="2 12" id="KW-0645">Protease</keyword>
<dbReference type="AlphaFoldDB" id="A0A367K6K3"/>
<evidence type="ECO:0000256" key="7">
    <source>
        <dbReference type="ARBA" id="ARBA00023157"/>
    </source>
</evidence>
<protein>
    <submittedName>
        <fullName evidence="12">Vacuolar protease A</fullName>
    </submittedName>
</protein>
<dbReference type="InterPro" id="IPR021109">
    <property type="entry name" value="Peptidase_aspartic_dom_sf"/>
</dbReference>
<gene>
    <name evidence="12" type="primary">PEP2_5</name>
    <name evidence="12" type="ORF">CU098_011085</name>
</gene>
<dbReference type="InterPro" id="IPR001461">
    <property type="entry name" value="Aspartic_peptidase_A1"/>
</dbReference>
<evidence type="ECO:0000256" key="8">
    <source>
        <dbReference type="PIRSR" id="PIRSR601461-1"/>
    </source>
</evidence>
<dbReference type="InterPro" id="IPR033121">
    <property type="entry name" value="PEPTIDASE_A1"/>
</dbReference>
<evidence type="ECO:0000256" key="2">
    <source>
        <dbReference type="ARBA" id="ARBA00022670"/>
    </source>
</evidence>
<keyword evidence="3 10" id="KW-0732">Signal</keyword>
<dbReference type="STRING" id="4846.A0A367K6K3"/>
<dbReference type="SUPFAM" id="SSF50630">
    <property type="entry name" value="Acid proteases"/>
    <property type="match status" value="1"/>
</dbReference>
<dbReference type="InterPro" id="IPR034164">
    <property type="entry name" value="Pepsin-like_dom"/>
</dbReference>
<keyword evidence="5" id="KW-0378">Hydrolase</keyword>
<dbReference type="Proteomes" id="UP000253551">
    <property type="component" value="Unassembled WGS sequence"/>
</dbReference>
<feature type="domain" description="Peptidase A1" evidence="11">
    <location>
        <begin position="55"/>
        <end position="349"/>
    </location>
</feature>
<feature type="active site" evidence="8">
    <location>
        <position position="275"/>
    </location>
</feature>
<evidence type="ECO:0000313" key="13">
    <source>
        <dbReference type="Proteomes" id="UP000253551"/>
    </source>
</evidence>
<comment type="similarity">
    <text evidence="1">Belongs to the peptidase A1 family.</text>
</comment>
<evidence type="ECO:0000256" key="5">
    <source>
        <dbReference type="ARBA" id="ARBA00022801"/>
    </source>
</evidence>
<evidence type="ECO:0000256" key="6">
    <source>
        <dbReference type="ARBA" id="ARBA00023145"/>
    </source>
</evidence>
<evidence type="ECO:0000256" key="4">
    <source>
        <dbReference type="ARBA" id="ARBA00022750"/>
    </source>
</evidence>
<evidence type="ECO:0000313" key="12">
    <source>
        <dbReference type="EMBL" id="RCH97786.1"/>
    </source>
</evidence>
<feature type="disulfide bond" evidence="9">
    <location>
        <begin position="86"/>
        <end position="91"/>
    </location>
</feature>
<accession>A0A367K6K3</accession>
<name>A0A367K6K3_RHIST</name>
<dbReference type="Pfam" id="PF00026">
    <property type="entry name" value="Asp"/>
    <property type="match status" value="1"/>
</dbReference>
<dbReference type="CDD" id="cd05471">
    <property type="entry name" value="pepsin_like"/>
    <property type="match status" value="1"/>
</dbReference>
<feature type="active site" evidence="8">
    <location>
        <position position="73"/>
    </location>
</feature>
<dbReference type="PRINTS" id="PR00792">
    <property type="entry name" value="PEPSIN"/>
</dbReference>
<evidence type="ECO:0000259" key="11">
    <source>
        <dbReference type="PROSITE" id="PS51767"/>
    </source>
</evidence>
<evidence type="ECO:0000256" key="10">
    <source>
        <dbReference type="SAM" id="SignalP"/>
    </source>
</evidence>
<proteinExistence type="inferred from homology"/>
<feature type="non-terminal residue" evidence="12">
    <location>
        <position position="349"/>
    </location>
</feature>
<keyword evidence="13" id="KW-1185">Reference proteome</keyword>
<feature type="chain" id="PRO_5017074261" evidence="10">
    <location>
        <begin position="21"/>
        <end position="349"/>
    </location>
</feature>
<dbReference type="PANTHER" id="PTHR47966:SF51">
    <property type="entry name" value="BETA-SITE APP-CLEAVING ENZYME, ISOFORM A-RELATED"/>
    <property type="match status" value="1"/>
</dbReference>
<dbReference type="PROSITE" id="PS51767">
    <property type="entry name" value="PEPTIDASE_A1"/>
    <property type="match status" value="1"/>
</dbReference>
<feature type="signal peptide" evidence="10">
    <location>
        <begin position="1"/>
        <end position="20"/>
    </location>
</feature>
<evidence type="ECO:0000256" key="1">
    <source>
        <dbReference type="ARBA" id="ARBA00007447"/>
    </source>
</evidence>
<sequence length="349" mass="38485">MLLDKAIVLLLITTCSLVLSEKTISLSITKYNQHSHWKRADIHQARLFNNEGSEYLINIGIGTPMQNFTVSLDTGSSDLWVPSSNCPTEECPYQRFISSQSSTFTSLNESQPFQIEYGIGSVNGTYGKDSVYLGNAHIPQQQFGLATSTRDLILPATSPSNGIFGLGYPSLTTSNTKYSPFVFQLAEQGLIDQPIFSVSMGSITETGWSGEILLGGTNSEKYTGDIIYEPVFNQDNSNTSYWMVGGNSIQVQKETTKSELVYNNTFSSVRGMIVDTGTTLTYMDRDAAEAIVKMVTNDHAVFDQMSGTYIIDCRTGHEATTSYFVYFTLDRSGIQLNIPLRDLVLPLGE</sequence>
<dbReference type="OrthoDB" id="771136at2759"/>
<dbReference type="FunFam" id="2.40.70.10:FF:000008">
    <property type="entry name" value="Cathepsin D"/>
    <property type="match status" value="1"/>
</dbReference>
<organism evidence="12 13">
    <name type="scientific">Rhizopus stolonifer</name>
    <name type="common">Rhizopus nigricans</name>
    <dbReference type="NCBI Taxonomy" id="4846"/>
    <lineage>
        <taxon>Eukaryota</taxon>
        <taxon>Fungi</taxon>
        <taxon>Fungi incertae sedis</taxon>
        <taxon>Mucoromycota</taxon>
        <taxon>Mucoromycotina</taxon>
        <taxon>Mucoromycetes</taxon>
        <taxon>Mucorales</taxon>
        <taxon>Mucorineae</taxon>
        <taxon>Rhizopodaceae</taxon>
        <taxon>Rhizopus</taxon>
    </lineage>
</organism>
<dbReference type="GO" id="GO:0006508">
    <property type="term" value="P:proteolysis"/>
    <property type="evidence" value="ECO:0007669"/>
    <property type="project" value="UniProtKB-KW"/>
</dbReference>
<dbReference type="GO" id="GO:0004190">
    <property type="term" value="F:aspartic-type endopeptidase activity"/>
    <property type="evidence" value="ECO:0007669"/>
    <property type="project" value="UniProtKB-KW"/>
</dbReference>
<dbReference type="PANTHER" id="PTHR47966">
    <property type="entry name" value="BETA-SITE APP-CLEAVING ENZYME, ISOFORM A-RELATED"/>
    <property type="match status" value="1"/>
</dbReference>
<reference evidence="12 13" key="1">
    <citation type="journal article" date="2018" name="G3 (Bethesda)">
        <title>Phylogenetic and Phylogenomic Definition of Rhizopus Species.</title>
        <authorList>
            <person name="Gryganskyi A.P."/>
            <person name="Golan J."/>
            <person name="Dolatabadi S."/>
            <person name="Mondo S."/>
            <person name="Robb S."/>
            <person name="Idnurm A."/>
            <person name="Muszewska A."/>
            <person name="Steczkiewicz K."/>
            <person name="Masonjones S."/>
            <person name="Liao H.L."/>
            <person name="Gajdeczka M.T."/>
            <person name="Anike F."/>
            <person name="Vuek A."/>
            <person name="Anishchenko I.M."/>
            <person name="Voigt K."/>
            <person name="de Hoog G.S."/>
            <person name="Smith M.E."/>
            <person name="Heitman J."/>
            <person name="Vilgalys R."/>
            <person name="Stajich J.E."/>
        </authorList>
    </citation>
    <scope>NUCLEOTIDE SEQUENCE [LARGE SCALE GENOMIC DNA]</scope>
    <source>
        <strain evidence="12 13">LSU 92-RS-03</strain>
    </source>
</reference>
<keyword evidence="6" id="KW-0865">Zymogen</keyword>
<evidence type="ECO:0000256" key="3">
    <source>
        <dbReference type="ARBA" id="ARBA00022729"/>
    </source>
</evidence>
<keyword evidence="4" id="KW-0064">Aspartyl protease</keyword>
<dbReference type="EMBL" id="PJQM01002143">
    <property type="protein sequence ID" value="RCH97786.1"/>
    <property type="molecule type" value="Genomic_DNA"/>
</dbReference>
<dbReference type="Gene3D" id="2.40.70.10">
    <property type="entry name" value="Acid Proteases"/>
    <property type="match status" value="2"/>
</dbReference>
<keyword evidence="7 9" id="KW-1015">Disulfide bond</keyword>
<comment type="caution">
    <text evidence="12">The sequence shown here is derived from an EMBL/GenBank/DDBJ whole genome shotgun (WGS) entry which is preliminary data.</text>
</comment>
<evidence type="ECO:0000256" key="9">
    <source>
        <dbReference type="PIRSR" id="PIRSR601461-2"/>
    </source>
</evidence>